<dbReference type="OMA" id="WCPAILL"/>
<evidence type="ECO:0000313" key="2">
    <source>
        <dbReference type="EnsemblPlants" id="PGSC0003DMT400093783"/>
    </source>
</evidence>
<reference evidence="3" key="1">
    <citation type="journal article" date="2011" name="Nature">
        <title>Genome sequence and analysis of the tuber crop potato.</title>
        <authorList>
            <consortium name="The Potato Genome Sequencing Consortium"/>
        </authorList>
    </citation>
    <scope>NUCLEOTIDE SEQUENCE [LARGE SCALE GENOMIC DNA]</scope>
    <source>
        <strain evidence="3">cv. DM1-3 516 R44</strain>
    </source>
</reference>
<evidence type="ECO:0000256" key="1">
    <source>
        <dbReference type="SAM" id="MobiDB-lite"/>
    </source>
</evidence>
<feature type="compositionally biased region" description="Basic and acidic residues" evidence="1">
    <location>
        <begin position="46"/>
        <end position="55"/>
    </location>
</feature>
<accession>M1DSP4</accession>
<dbReference type="Proteomes" id="UP000011115">
    <property type="component" value="Unassembled WGS sequence"/>
</dbReference>
<name>M1DSP4_SOLTU</name>
<dbReference type="PaxDb" id="4113-PGSC0003DMT400093783"/>
<protein>
    <submittedName>
        <fullName evidence="2">Uncharacterized protein</fullName>
    </submittedName>
</protein>
<organism evidence="2 3">
    <name type="scientific">Solanum tuberosum</name>
    <name type="common">Potato</name>
    <dbReference type="NCBI Taxonomy" id="4113"/>
    <lineage>
        <taxon>Eukaryota</taxon>
        <taxon>Viridiplantae</taxon>
        <taxon>Streptophyta</taxon>
        <taxon>Embryophyta</taxon>
        <taxon>Tracheophyta</taxon>
        <taxon>Spermatophyta</taxon>
        <taxon>Magnoliopsida</taxon>
        <taxon>eudicotyledons</taxon>
        <taxon>Gunneridae</taxon>
        <taxon>Pentapetalae</taxon>
        <taxon>asterids</taxon>
        <taxon>lamiids</taxon>
        <taxon>Solanales</taxon>
        <taxon>Solanaceae</taxon>
        <taxon>Solanoideae</taxon>
        <taxon>Solaneae</taxon>
        <taxon>Solanum</taxon>
    </lineage>
</organism>
<keyword evidence="3" id="KW-1185">Reference proteome</keyword>
<evidence type="ECO:0000313" key="3">
    <source>
        <dbReference type="Proteomes" id="UP000011115"/>
    </source>
</evidence>
<dbReference type="EnsemblPlants" id="PGSC0003DMT400093783">
    <property type="protein sequence ID" value="PGSC0003DMT400093783"/>
    <property type="gene ID" value="PGSC0003DMG400043354"/>
</dbReference>
<reference evidence="2" key="2">
    <citation type="submission" date="2015-06" db="UniProtKB">
        <authorList>
            <consortium name="EnsemblPlants"/>
        </authorList>
    </citation>
    <scope>IDENTIFICATION</scope>
    <source>
        <strain evidence="2">DM1-3 516 R44</strain>
    </source>
</reference>
<proteinExistence type="predicted"/>
<feature type="compositionally biased region" description="Basic and acidic residues" evidence="1">
    <location>
        <begin position="26"/>
        <end position="39"/>
    </location>
</feature>
<dbReference type="Gramene" id="PGSC0003DMT400093783">
    <property type="protein sequence ID" value="PGSC0003DMT400093783"/>
    <property type="gene ID" value="PGSC0003DMG400043354"/>
</dbReference>
<dbReference type="AlphaFoldDB" id="M1DSP4"/>
<sequence length="101" mass="11099">MNQLSNAFSLLNLDVADSQAEITNGDTDRVTGEGKEKGTDGSPGEMKVDEHQTRVQKLEPVSGECKLPLVWIDLEMTGQLWPPLPHSALWCPAILLVELFP</sequence>
<dbReference type="InParanoid" id="M1DSP4"/>
<dbReference type="STRING" id="4113.M1DSP4"/>
<dbReference type="HOGENOM" id="CLU_2296707_0_0_1"/>
<feature type="region of interest" description="Disordered" evidence="1">
    <location>
        <begin position="21"/>
        <end position="55"/>
    </location>
</feature>